<reference evidence="1 2" key="1">
    <citation type="submission" date="2017-07" db="EMBL/GenBank/DDBJ databases">
        <title>A draft genome sequence of Komagataeibacter oboediens LMG 18849.</title>
        <authorList>
            <person name="Skraban J."/>
            <person name="Cleenwerck I."/>
            <person name="Vandamme P."/>
            <person name="Trcek J."/>
        </authorList>
    </citation>
    <scope>NUCLEOTIDE SEQUENCE [LARGE SCALE GENOMIC DNA]</scope>
    <source>
        <strain evidence="1 2">LMG 18849</strain>
    </source>
</reference>
<name>A0A318QXM0_9PROT</name>
<evidence type="ECO:0000313" key="2">
    <source>
        <dbReference type="Proteomes" id="UP000247417"/>
    </source>
</evidence>
<dbReference type="EMBL" id="NKTX01000004">
    <property type="protein sequence ID" value="PYD82844.1"/>
    <property type="molecule type" value="Genomic_DNA"/>
</dbReference>
<evidence type="ECO:0000313" key="1">
    <source>
        <dbReference type="EMBL" id="PYD82844.1"/>
    </source>
</evidence>
<organism evidence="1 2">
    <name type="scientific">Komagataeibacter oboediens</name>
    <dbReference type="NCBI Taxonomy" id="65958"/>
    <lineage>
        <taxon>Bacteria</taxon>
        <taxon>Pseudomonadati</taxon>
        <taxon>Pseudomonadota</taxon>
        <taxon>Alphaproteobacteria</taxon>
        <taxon>Acetobacterales</taxon>
        <taxon>Acetobacteraceae</taxon>
        <taxon>Komagataeibacter</taxon>
    </lineage>
</organism>
<sequence>MIKVVSTIRDGRRCVCYHECLTLGGFIWNAVIKRLLPVQGEAQNRREIHLFTDNNEQKDGCQHILSALQKEIAGK</sequence>
<gene>
    <name evidence="1" type="ORF">CFR80_03825</name>
</gene>
<proteinExistence type="predicted"/>
<comment type="caution">
    <text evidence="1">The sequence shown here is derived from an EMBL/GenBank/DDBJ whole genome shotgun (WGS) entry which is preliminary data.</text>
</comment>
<accession>A0A318QXM0</accession>
<dbReference type="AlphaFoldDB" id="A0A318QXM0"/>
<protein>
    <submittedName>
        <fullName evidence="1">Uncharacterized protein</fullName>
    </submittedName>
</protein>
<dbReference type="Proteomes" id="UP000247417">
    <property type="component" value="Unassembled WGS sequence"/>
</dbReference>